<sequence length="215" mass="24338">MDIYSGGNMFTQPADGNALRMPFYLNLKTMFVVNGCDEHRNRTPSGLCIVHLWRITFVNIVTARDSQHPRTAAELTKKWDNLVQTHRAKYSQYKRELGRTGSGTNPVKLSEVTKRVMAVVGENSPNIVELGSGLDSTILHISFTKFRIAVQLYEEPLNPVQDISTSYIVNCSGSRNNTNYNDCSHCSTCMEIMALKTRKLQLEVQLLEIRLKTDH</sequence>
<reference evidence="1" key="1">
    <citation type="submission" date="2022-11" db="EMBL/GenBank/DDBJ databases">
        <title>Centuries of genome instability and evolution in soft-shell clam transmissible cancer (bioRxiv).</title>
        <authorList>
            <person name="Hart S.F.M."/>
            <person name="Yonemitsu M.A."/>
            <person name="Giersch R.M."/>
            <person name="Beal B.F."/>
            <person name="Arriagada G."/>
            <person name="Davis B.W."/>
            <person name="Ostrander E.A."/>
            <person name="Goff S.P."/>
            <person name="Metzger M.J."/>
        </authorList>
    </citation>
    <scope>NUCLEOTIDE SEQUENCE</scope>
    <source>
        <strain evidence="1">MELC-2E11</strain>
        <tissue evidence="1">Siphon/mantle</tissue>
    </source>
</reference>
<accession>A0ABY7EKJ1</accession>
<proteinExistence type="predicted"/>
<dbReference type="EMBL" id="CP111018">
    <property type="protein sequence ID" value="WAR10513.1"/>
    <property type="molecule type" value="Genomic_DNA"/>
</dbReference>
<protein>
    <submittedName>
        <fullName evidence="1">Uncharacterized protein</fullName>
    </submittedName>
</protein>
<gene>
    <name evidence="1" type="ORF">MAR_035589</name>
</gene>
<evidence type="ECO:0000313" key="2">
    <source>
        <dbReference type="Proteomes" id="UP001164746"/>
    </source>
</evidence>
<name>A0ABY7EKJ1_MYAAR</name>
<dbReference type="Proteomes" id="UP001164746">
    <property type="component" value="Chromosome 7"/>
</dbReference>
<evidence type="ECO:0000313" key="1">
    <source>
        <dbReference type="EMBL" id="WAR10513.1"/>
    </source>
</evidence>
<organism evidence="1 2">
    <name type="scientific">Mya arenaria</name>
    <name type="common">Soft-shell clam</name>
    <dbReference type="NCBI Taxonomy" id="6604"/>
    <lineage>
        <taxon>Eukaryota</taxon>
        <taxon>Metazoa</taxon>
        <taxon>Spiralia</taxon>
        <taxon>Lophotrochozoa</taxon>
        <taxon>Mollusca</taxon>
        <taxon>Bivalvia</taxon>
        <taxon>Autobranchia</taxon>
        <taxon>Heteroconchia</taxon>
        <taxon>Euheterodonta</taxon>
        <taxon>Imparidentia</taxon>
        <taxon>Neoheterodontei</taxon>
        <taxon>Myida</taxon>
        <taxon>Myoidea</taxon>
        <taxon>Myidae</taxon>
        <taxon>Mya</taxon>
    </lineage>
</organism>
<keyword evidence="2" id="KW-1185">Reference proteome</keyword>